<gene>
    <name evidence="3" type="ORF">EJ06DRAFT_26196</name>
</gene>
<evidence type="ECO:0000313" key="3">
    <source>
        <dbReference type="EMBL" id="KAF2405440.1"/>
    </source>
</evidence>
<evidence type="ECO:0000313" key="4">
    <source>
        <dbReference type="Proteomes" id="UP000799640"/>
    </source>
</evidence>
<reference evidence="3" key="1">
    <citation type="journal article" date="2020" name="Stud. Mycol.">
        <title>101 Dothideomycetes genomes: a test case for predicting lifestyles and emergence of pathogens.</title>
        <authorList>
            <person name="Haridas S."/>
            <person name="Albert R."/>
            <person name="Binder M."/>
            <person name="Bloem J."/>
            <person name="Labutti K."/>
            <person name="Salamov A."/>
            <person name="Andreopoulos B."/>
            <person name="Baker S."/>
            <person name="Barry K."/>
            <person name="Bills G."/>
            <person name="Bluhm B."/>
            <person name="Cannon C."/>
            <person name="Castanera R."/>
            <person name="Culley D."/>
            <person name="Daum C."/>
            <person name="Ezra D."/>
            <person name="Gonzalez J."/>
            <person name="Henrissat B."/>
            <person name="Kuo A."/>
            <person name="Liang C."/>
            <person name="Lipzen A."/>
            <person name="Lutzoni F."/>
            <person name="Magnuson J."/>
            <person name="Mondo S."/>
            <person name="Nolan M."/>
            <person name="Ohm R."/>
            <person name="Pangilinan J."/>
            <person name="Park H.-J."/>
            <person name="Ramirez L."/>
            <person name="Alfaro M."/>
            <person name="Sun H."/>
            <person name="Tritt A."/>
            <person name="Yoshinaga Y."/>
            <person name="Zwiers L.-H."/>
            <person name="Turgeon B."/>
            <person name="Goodwin S."/>
            <person name="Spatafora J."/>
            <person name="Crous P."/>
            <person name="Grigoriev I."/>
        </authorList>
    </citation>
    <scope>NUCLEOTIDE SEQUENCE</scope>
    <source>
        <strain evidence="3">CBS 262.69</strain>
    </source>
</reference>
<feature type="compositionally biased region" description="Basic and acidic residues" evidence="2">
    <location>
        <begin position="234"/>
        <end position="244"/>
    </location>
</feature>
<feature type="coiled-coil region" evidence="1">
    <location>
        <begin position="905"/>
        <end position="935"/>
    </location>
</feature>
<feature type="compositionally biased region" description="Polar residues" evidence="2">
    <location>
        <begin position="90"/>
        <end position="101"/>
    </location>
</feature>
<feature type="region of interest" description="Disordered" evidence="2">
    <location>
        <begin position="388"/>
        <end position="429"/>
    </location>
</feature>
<feature type="compositionally biased region" description="Polar residues" evidence="2">
    <location>
        <begin position="390"/>
        <end position="411"/>
    </location>
</feature>
<dbReference type="Proteomes" id="UP000799640">
    <property type="component" value="Unassembled WGS sequence"/>
</dbReference>
<feature type="compositionally biased region" description="Polar residues" evidence="2">
    <location>
        <begin position="164"/>
        <end position="187"/>
    </location>
</feature>
<feature type="region of interest" description="Disordered" evidence="2">
    <location>
        <begin position="806"/>
        <end position="841"/>
    </location>
</feature>
<feature type="compositionally biased region" description="Low complexity" evidence="2">
    <location>
        <begin position="130"/>
        <end position="142"/>
    </location>
</feature>
<evidence type="ECO:0000256" key="1">
    <source>
        <dbReference type="SAM" id="Coils"/>
    </source>
</evidence>
<feature type="compositionally biased region" description="Basic and acidic residues" evidence="2">
    <location>
        <begin position="79"/>
        <end position="88"/>
    </location>
</feature>
<feature type="compositionally biased region" description="Basic and acidic residues" evidence="2">
    <location>
        <begin position="587"/>
        <end position="598"/>
    </location>
</feature>
<feature type="compositionally biased region" description="Polar residues" evidence="2">
    <location>
        <begin position="612"/>
        <end position="625"/>
    </location>
</feature>
<feature type="compositionally biased region" description="Basic and acidic residues" evidence="2">
    <location>
        <begin position="547"/>
        <end position="556"/>
    </location>
</feature>
<evidence type="ECO:0000256" key="2">
    <source>
        <dbReference type="SAM" id="MobiDB-lite"/>
    </source>
</evidence>
<organism evidence="3 4">
    <name type="scientific">Trichodelitschia bisporula</name>
    <dbReference type="NCBI Taxonomy" id="703511"/>
    <lineage>
        <taxon>Eukaryota</taxon>
        <taxon>Fungi</taxon>
        <taxon>Dikarya</taxon>
        <taxon>Ascomycota</taxon>
        <taxon>Pezizomycotina</taxon>
        <taxon>Dothideomycetes</taxon>
        <taxon>Dothideomycetes incertae sedis</taxon>
        <taxon>Phaeotrichales</taxon>
        <taxon>Phaeotrichaceae</taxon>
        <taxon>Trichodelitschia</taxon>
    </lineage>
</organism>
<feature type="region of interest" description="Disordered" evidence="2">
    <location>
        <begin position="685"/>
        <end position="710"/>
    </location>
</feature>
<feature type="region of interest" description="Disordered" evidence="2">
    <location>
        <begin position="296"/>
        <end position="315"/>
    </location>
</feature>
<keyword evidence="1" id="KW-0175">Coiled coil</keyword>
<feature type="region of interest" description="Disordered" evidence="2">
    <location>
        <begin position="523"/>
        <end position="556"/>
    </location>
</feature>
<dbReference type="EMBL" id="ML996687">
    <property type="protein sequence ID" value="KAF2405440.1"/>
    <property type="molecule type" value="Genomic_DNA"/>
</dbReference>
<accession>A0A6G1IAX4</accession>
<proteinExistence type="predicted"/>
<feature type="compositionally biased region" description="Polar residues" evidence="2">
    <location>
        <begin position="741"/>
        <end position="757"/>
    </location>
</feature>
<feature type="region of interest" description="Disordered" evidence="2">
    <location>
        <begin position="234"/>
        <end position="275"/>
    </location>
</feature>
<feature type="compositionally biased region" description="Low complexity" evidence="2">
    <location>
        <begin position="302"/>
        <end position="314"/>
    </location>
</feature>
<keyword evidence="4" id="KW-1185">Reference proteome</keyword>
<sequence>MLIWPSICDLPLALRRRYEVPDVLFESISGISDLSVQRFHSGPRIVEGERGIRASVDGTERPPAKRPANDNGTNTDQEQVSKRRRLDETPSGQVESASQQGERAEVGARQGLPSAEHGMPPQGNDVVEGPSEQQPLSSESSSTDVPPLESVHPEQDPEVALLEQQRTPAGQSESQRTPVESTSTNLPSRAPSGRARQRFLEAERIFLEAERDFLQAQRRALTIQNRILEAQHDHLWEPTEHTSTDLRPGTSSDHGQQGIPKGQSESSGGDSGGNALQITHRQLVANHIQAYLQEPPETRVESTSTTISPGTSSGHEQRVVLEDFPAFSQASGGLSIEQQIHREEQVLNGLRQRLEGQARLLAEHSNRVILWRPREPNQILLWQPAENRENQTGSQLEPTGNNSANLPSVASSGHEHQELPEGQPEGSGRSELTLAQVRLYQGIVERTRPLAENRQQIFNQLALNCYLLPSEPTEDSNDILIQQLAQNHYQLNRVLAWLHSQTRVQLLPLNRESQSNSRLEPAELNFTNLPPGASSDQQRQGIPEGQSEGRREGRREALQQTFRRRLVECPHGRVLRALFADYERELAQNRESQSDSRQEPTGSISADFPPGASSSHVYQGISEGQSEVGGADRWEIVRQIFRRRLAVTPHARLLRELHANHERELARNRQGQSNSQRELAEITSTDLPPGAWSGPEQQEIPEGQFEGRRGPSWETSLQILERRLAANNNQALLQELRESPVESTSTNLPPPASSGQSLDKLVRHGLSLYQRIPRWQEQVDRRRQRIEDHANRLSGYHNQMFRSHQSQLDSQMEPAGSTSTGLPLGRSSGRESQGIPVDRRGPNGYTLREIYTVQLAMHHARQLVENRQQLLDQLAEQPYQTVFRQLAENPAQIDWQVAQSLFWIRQQLVENQTQLDRQLDEIRNQERRRQRAVDRERLRTPAPRQTDLQVLDRAITDIAARGLLQTDIRVQDGIPMANGQDSDAIIVREHNDDRIVLQQNRMSIIYTRPVIEANPQYPDQDLIHVNPFTPAHTLPPRYWHLRTPHGVIRAESSLTRGLWVIRTTPRTTPDRDVYIWCTPSRTHSLVLNFGGAWCQEHQERVPNGHVCFFYSSVPSDTREDKEWVLGRSNGRVFEFI</sequence>
<feature type="compositionally biased region" description="Polar residues" evidence="2">
    <location>
        <begin position="806"/>
        <end position="821"/>
    </location>
</feature>
<feature type="compositionally biased region" description="Basic and acidic residues" evidence="2">
    <location>
        <begin position="47"/>
        <end position="63"/>
    </location>
</feature>
<feature type="coiled-coil region" evidence="1">
    <location>
        <begin position="197"/>
        <end position="231"/>
    </location>
</feature>
<protein>
    <submittedName>
        <fullName evidence="3">Uncharacterized protein</fullName>
    </submittedName>
</protein>
<feature type="region of interest" description="Disordered" evidence="2">
    <location>
        <begin position="47"/>
        <end position="195"/>
    </location>
</feature>
<name>A0A6G1IAX4_9PEZI</name>
<dbReference type="AlphaFoldDB" id="A0A6G1IAX4"/>
<feature type="region of interest" description="Disordered" evidence="2">
    <location>
        <begin position="737"/>
        <end position="757"/>
    </location>
</feature>
<feature type="region of interest" description="Disordered" evidence="2">
    <location>
        <begin position="587"/>
        <end position="625"/>
    </location>
</feature>